<evidence type="ECO:0000313" key="3">
    <source>
        <dbReference type="Proteomes" id="UP000054270"/>
    </source>
</evidence>
<dbReference type="EMBL" id="KN817526">
    <property type="protein sequence ID" value="KJA26819.1"/>
    <property type="molecule type" value="Genomic_DNA"/>
</dbReference>
<evidence type="ECO:0000313" key="2">
    <source>
        <dbReference type="EMBL" id="KJA26819.1"/>
    </source>
</evidence>
<sequence length="119" mass="13120">MPHAGTSLKADKPVIGDIMLKLLVDSTSLPDITAIPELKALTKDACRVLITHDKLVLERIAKEVALVEAQMRVKDTETQMHQARAAALEAEARVLEAEARVLEAEARVLEAKHKFMDID</sequence>
<protein>
    <submittedName>
        <fullName evidence="2">Uncharacterized protein</fullName>
    </submittedName>
</protein>
<dbReference type="Proteomes" id="UP000054270">
    <property type="component" value="Unassembled WGS sequence"/>
</dbReference>
<feature type="coiled-coil region" evidence="1">
    <location>
        <begin position="66"/>
        <end position="114"/>
    </location>
</feature>
<name>A0A0D2P787_HYPSF</name>
<dbReference type="OrthoDB" id="10596953at2759"/>
<dbReference type="AlphaFoldDB" id="A0A0D2P787"/>
<keyword evidence="1" id="KW-0175">Coiled coil</keyword>
<organism evidence="2 3">
    <name type="scientific">Hypholoma sublateritium (strain FD-334 SS-4)</name>
    <dbReference type="NCBI Taxonomy" id="945553"/>
    <lineage>
        <taxon>Eukaryota</taxon>
        <taxon>Fungi</taxon>
        <taxon>Dikarya</taxon>
        <taxon>Basidiomycota</taxon>
        <taxon>Agaricomycotina</taxon>
        <taxon>Agaricomycetes</taxon>
        <taxon>Agaricomycetidae</taxon>
        <taxon>Agaricales</taxon>
        <taxon>Agaricineae</taxon>
        <taxon>Strophariaceae</taxon>
        <taxon>Hypholoma</taxon>
    </lineage>
</organism>
<gene>
    <name evidence="2" type="ORF">HYPSUDRAFT_198620</name>
</gene>
<proteinExistence type="predicted"/>
<reference evidence="3" key="1">
    <citation type="submission" date="2014-04" db="EMBL/GenBank/DDBJ databases">
        <title>Evolutionary Origins and Diversification of the Mycorrhizal Mutualists.</title>
        <authorList>
            <consortium name="DOE Joint Genome Institute"/>
            <consortium name="Mycorrhizal Genomics Consortium"/>
            <person name="Kohler A."/>
            <person name="Kuo A."/>
            <person name="Nagy L.G."/>
            <person name="Floudas D."/>
            <person name="Copeland A."/>
            <person name="Barry K.W."/>
            <person name="Cichocki N."/>
            <person name="Veneault-Fourrey C."/>
            <person name="LaButti K."/>
            <person name="Lindquist E.A."/>
            <person name="Lipzen A."/>
            <person name="Lundell T."/>
            <person name="Morin E."/>
            <person name="Murat C."/>
            <person name="Riley R."/>
            <person name="Ohm R."/>
            <person name="Sun H."/>
            <person name="Tunlid A."/>
            <person name="Henrissat B."/>
            <person name="Grigoriev I.V."/>
            <person name="Hibbett D.S."/>
            <person name="Martin F."/>
        </authorList>
    </citation>
    <scope>NUCLEOTIDE SEQUENCE [LARGE SCALE GENOMIC DNA]</scope>
    <source>
        <strain evidence="3">FD-334 SS-4</strain>
    </source>
</reference>
<evidence type="ECO:0000256" key="1">
    <source>
        <dbReference type="SAM" id="Coils"/>
    </source>
</evidence>
<keyword evidence="3" id="KW-1185">Reference proteome</keyword>
<accession>A0A0D2P787</accession>